<gene>
    <name evidence="2" type="ORF">DWE98_24265</name>
</gene>
<proteinExistence type="predicted"/>
<keyword evidence="1" id="KW-0732">Signal</keyword>
<protein>
    <recommendedName>
        <fullName evidence="4">Cyanovirin-N domain-containing protein</fullName>
    </recommendedName>
</protein>
<dbReference type="AlphaFoldDB" id="A0A370L0R4"/>
<dbReference type="InterPro" id="IPR036673">
    <property type="entry name" value="Cyanovirin-N_sf"/>
</dbReference>
<evidence type="ECO:0000313" key="2">
    <source>
        <dbReference type="EMBL" id="RDJ20442.1"/>
    </source>
</evidence>
<feature type="signal peptide" evidence="1">
    <location>
        <begin position="1"/>
        <end position="22"/>
    </location>
</feature>
<dbReference type="EMBL" id="QQTP01000018">
    <property type="protein sequence ID" value="RDJ20442.1"/>
    <property type="molecule type" value="Genomic_DNA"/>
</dbReference>
<evidence type="ECO:0000313" key="3">
    <source>
        <dbReference type="Proteomes" id="UP000255207"/>
    </source>
</evidence>
<dbReference type="RefSeq" id="WP_114831896.1">
    <property type="nucleotide sequence ID" value="NZ_QQTO01000010.1"/>
</dbReference>
<reference evidence="3" key="1">
    <citation type="submission" date="2018-07" db="EMBL/GenBank/DDBJ databases">
        <authorList>
            <person name="Safronova V.I."/>
            <person name="Chirak E.R."/>
            <person name="Sazanova A.L."/>
        </authorList>
    </citation>
    <scope>NUCLEOTIDE SEQUENCE [LARGE SCALE GENOMIC DNA]</scope>
    <source>
        <strain evidence="3">RCAM04685</strain>
    </source>
</reference>
<dbReference type="OrthoDB" id="7171070at2"/>
<dbReference type="SUPFAM" id="SSF51322">
    <property type="entry name" value="Cyanovirin-N"/>
    <property type="match status" value="1"/>
</dbReference>
<feature type="chain" id="PRO_5030068226" description="Cyanovirin-N domain-containing protein" evidence="1">
    <location>
        <begin position="23"/>
        <end position="98"/>
    </location>
</feature>
<evidence type="ECO:0000256" key="1">
    <source>
        <dbReference type="SAM" id="SignalP"/>
    </source>
</evidence>
<accession>A0A370L0R4</accession>
<keyword evidence="3" id="KW-1185">Reference proteome</keyword>
<dbReference type="Gene3D" id="2.30.60.10">
    <property type="entry name" value="Cyanovirin-N"/>
    <property type="match status" value="1"/>
</dbReference>
<evidence type="ECO:0008006" key="4">
    <source>
        <dbReference type="Google" id="ProtNLM"/>
    </source>
</evidence>
<comment type="caution">
    <text evidence="2">The sequence shown here is derived from an EMBL/GenBank/DDBJ whole genome shotgun (WGS) entry which is preliminary data.</text>
</comment>
<dbReference type="Proteomes" id="UP000255207">
    <property type="component" value="Unassembled WGS sequence"/>
</dbReference>
<name>A0A370L0R4_9HYPH</name>
<organism evidence="2 3">
    <name type="scientific">Bosea caraganae</name>
    <dbReference type="NCBI Taxonomy" id="2763117"/>
    <lineage>
        <taxon>Bacteria</taxon>
        <taxon>Pseudomonadati</taxon>
        <taxon>Pseudomonadota</taxon>
        <taxon>Alphaproteobacteria</taxon>
        <taxon>Hyphomicrobiales</taxon>
        <taxon>Boseaceae</taxon>
        <taxon>Bosea</taxon>
    </lineage>
</organism>
<sequence length="98" mass="10553">MKALLAASLALAALGASLPAEAQVRGSYRATCTDVRQRGPILEAVCQNRFGQFTPTRLDIRSCGYGDVGNQNGRLVCAGGRGERAGDGYEGRRFDRRY</sequence>